<gene>
    <name evidence="3" type="ORF">J2X20_004534</name>
</gene>
<dbReference type="EMBL" id="JAVDXU010000003">
    <property type="protein sequence ID" value="MDR7271866.1"/>
    <property type="molecule type" value="Genomic_DNA"/>
</dbReference>
<name>A0ABU1YUK4_ROSSA</name>
<dbReference type="RefSeq" id="WP_310269851.1">
    <property type="nucleotide sequence ID" value="NZ_JAVDXU010000003.1"/>
</dbReference>
<feature type="compositionally biased region" description="Pro residues" evidence="2">
    <location>
        <begin position="414"/>
        <end position="425"/>
    </location>
</feature>
<organism evidence="3 4">
    <name type="scientific">Roseateles saccharophilus</name>
    <name type="common">Pseudomonas saccharophila</name>
    <dbReference type="NCBI Taxonomy" id="304"/>
    <lineage>
        <taxon>Bacteria</taxon>
        <taxon>Pseudomonadati</taxon>
        <taxon>Pseudomonadota</taxon>
        <taxon>Betaproteobacteria</taxon>
        <taxon>Burkholderiales</taxon>
        <taxon>Sphaerotilaceae</taxon>
        <taxon>Roseateles</taxon>
    </lineage>
</organism>
<sequence>MKLPALSRFLSPRTPNAPPAAWRLEGFDPTPTPHPWARTPLLLPRSRCRLRWFRLQGIPAPERLGALRLQVQAWRPFDHTAARLVVQGEQGLAIAWDEAVLHQDALAAGLPPERCQLLYESFSQAGGADGLRLLRNVEGYEAQQWQEGQLVASRWWPEALSESDWQEFVRACGASRDGVTVPMPEPQTPLAAVTPWARHFPLHPSADAERGPEQRLVLLGGLGLLLGVGVMAHQWWDAHSQERRLTQQVADLKASARPVLAARDATMAQMAEVEKLASWFAAPQPVDVLGYLNDTLARLNVQIKELELEGDKLRLALQLGPNTGRANVVKELQAGGWFTDVTEVRADNASNLLVMDMRIRGALPPVVAAAEPAAPLPTAGVAAAPAAATAPATAPAILPAPAPAPAAAPRAAVPTPPPKGPPQPTKPIVAKPDANGLPPSSVFDAIPNR</sequence>
<comment type="caution">
    <text evidence="3">The sequence shown here is derived from an EMBL/GenBank/DDBJ whole genome shotgun (WGS) entry which is preliminary data.</text>
</comment>
<evidence type="ECO:0000256" key="1">
    <source>
        <dbReference type="SAM" id="Coils"/>
    </source>
</evidence>
<proteinExistence type="predicted"/>
<protein>
    <submittedName>
        <fullName evidence="3">Uncharacterized protein</fullName>
    </submittedName>
</protein>
<evidence type="ECO:0000256" key="2">
    <source>
        <dbReference type="SAM" id="MobiDB-lite"/>
    </source>
</evidence>
<feature type="coiled-coil region" evidence="1">
    <location>
        <begin position="289"/>
        <end position="316"/>
    </location>
</feature>
<dbReference type="Proteomes" id="UP001180453">
    <property type="component" value="Unassembled WGS sequence"/>
</dbReference>
<accession>A0ABU1YUK4</accession>
<keyword evidence="4" id="KW-1185">Reference proteome</keyword>
<evidence type="ECO:0000313" key="4">
    <source>
        <dbReference type="Proteomes" id="UP001180453"/>
    </source>
</evidence>
<evidence type="ECO:0000313" key="3">
    <source>
        <dbReference type="EMBL" id="MDR7271866.1"/>
    </source>
</evidence>
<feature type="region of interest" description="Disordered" evidence="2">
    <location>
        <begin position="397"/>
        <end position="449"/>
    </location>
</feature>
<keyword evidence="1" id="KW-0175">Coiled coil</keyword>
<reference evidence="3 4" key="1">
    <citation type="submission" date="2023-07" db="EMBL/GenBank/DDBJ databases">
        <title>Sorghum-associated microbial communities from plants grown in Nebraska, USA.</title>
        <authorList>
            <person name="Schachtman D."/>
        </authorList>
    </citation>
    <scope>NUCLEOTIDE SEQUENCE [LARGE SCALE GENOMIC DNA]</scope>
    <source>
        <strain evidence="3 4">BE314</strain>
    </source>
</reference>